<dbReference type="Pfam" id="PF13061">
    <property type="entry name" value="DUF3923"/>
    <property type="match status" value="1"/>
</dbReference>
<proteinExistence type="predicted"/>
<feature type="transmembrane region" description="Helical" evidence="1">
    <location>
        <begin position="12"/>
        <end position="29"/>
    </location>
</feature>
<evidence type="ECO:0000313" key="3">
    <source>
        <dbReference type="Proteomes" id="UP000236990"/>
    </source>
</evidence>
<dbReference type="InterPro" id="IPR025037">
    <property type="entry name" value="DUF3923"/>
</dbReference>
<evidence type="ECO:0000313" key="2">
    <source>
        <dbReference type="EMBL" id="POD88911.1"/>
    </source>
</evidence>
<dbReference type="Proteomes" id="UP000236990">
    <property type="component" value="Unassembled WGS sequence"/>
</dbReference>
<name>A0A2S3UA45_LACPN</name>
<keyword evidence="1" id="KW-0812">Transmembrane</keyword>
<dbReference type="AlphaFoldDB" id="A0A2S3UA45"/>
<dbReference type="EMBL" id="NKCZ01000055">
    <property type="protein sequence ID" value="POD88911.1"/>
    <property type="molecule type" value="Genomic_DNA"/>
</dbReference>
<accession>A0A2S3UA45</accession>
<comment type="caution">
    <text evidence="2">The sequence shown here is derived from an EMBL/GenBank/DDBJ whole genome shotgun (WGS) entry which is preliminary data.</text>
</comment>
<gene>
    <name evidence="2" type="ORF">S101258_00327</name>
</gene>
<protein>
    <recommendedName>
        <fullName evidence="4">DUF3923 family protein</fullName>
    </recommendedName>
</protein>
<evidence type="ECO:0000256" key="1">
    <source>
        <dbReference type="SAM" id="Phobius"/>
    </source>
</evidence>
<organism evidence="2 3">
    <name type="scientific">Lactiplantibacillus plantarum subsp. plantarum</name>
    <dbReference type="NCBI Taxonomy" id="337330"/>
    <lineage>
        <taxon>Bacteria</taxon>
        <taxon>Bacillati</taxon>
        <taxon>Bacillota</taxon>
        <taxon>Bacilli</taxon>
        <taxon>Lactobacillales</taxon>
        <taxon>Lactobacillaceae</taxon>
        <taxon>Lactiplantibacillus</taxon>
    </lineage>
</organism>
<keyword evidence="1" id="KW-1133">Transmembrane helix</keyword>
<sequence>MKGRKWRLINDMVGIVTIILSLIILIRPIDGTGHVETWGSRLLALGVLAIFVLLLAGVESLIRRVMRH</sequence>
<reference evidence="2 3" key="1">
    <citation type="submission" date="2017-06" db="EMBL/GenBank/DDBJ databases">
        <title>Genome sequence of Lactobacillus plantarum subsp. plantarum strain SRCM101258.</title>
        <authorList>
            <person name="Cho S.H."/>
        </authorList>
    </citation>
    <scope>NUCLEOTIDE SEQUENCE [LARGE SCALE GENOMIC DNA]</scope>
    <source>
        <strain evidence="2 3">SRCM101258</strain>
    </source>
</reference>
<keyword evidence="1" id="KW-0472">Membrane</keyword>
<feature type="transmembrane region" description="Helical" evidence="1">
    <location>
        <begin position="41"/>
        <end position="62"/>
    </location>
</feature>
<evidence type="ECO:0008006" key="4">
    <source>
        <dbReference type="Google" id="ProtNLM"/>
    </source>
</evidence>